<comment type="catalytic activity">
    <reaction evidence="1 9 10">
        <text>4-CDP-2-C-methyl-D-erythritol 2-phosphate = 2-C-methyl-D-erythritol 2,4-cyclic diphosphate + CMP</text>
        <dbReference type="Rhea" id="RHEA:23864"/>
        <dbReference type="ChEBI" id="CHEBI:57919"/>
        <dbReference type="ChEBI" id="CHEBI:58483"/>
        <dbReference type="ChEBI" id="CHEBI:60377"/>
        <dbReference type="EC" id="4.6.1.12"/>
    </reaction>
</comment>
<dbReference type="Gene3D" id="3.30.1330.50">
    <property type="entry name" value="2-C-methyl-D-erythritol 2,4-cyclodiphosphate synthase"/>
    <property type="match status" value="1"/>
</dbReference>
<keyword evidence="7 9" id="KW-0414">Isoprene biosynthesis</keyword>
<feature type="binding site" evidence="9">
    <location>
        <begin position="35"/>
        <end position="36"/>
    </location>
    <ligand>
        <name>4-CDP-2-C-methyl-D-erythritol 2-phosphate</name>
        <dbReference type="ChEBI" id="CHEBI:57919"/>
    </ligand>
</feature>
<evidence type="ECO:0000256" key="9">
    <source>
        <dbReference type="HAMAP-Rule" id="MF_00107"/>
    </source>
</evidence>
<keyword evidence="8 9" id="KW-0456">Lyase</keyword>
<organism evidence="12 13">
    <name type="scientific">Moraxella nasicaprae</name>
    <dbReference type="NCBI Taxonomy" id="2904122"/>
    <lineage>
        <taxon>Bacteria</taxon>
        <taxon>Pseudomonadati</taxon>
        <taxon>Pseudomonadota</taxon>
        <taxon>Gammaproteobacteria</taxon>
        <taxon>Moraxellales</taxon>
        <taxon>Moraxellaceae</taxon>
        <taxon>Moraxella</taxon>
    </lineage>
</organism>
<evidence type="ECO:0000256" key="6">
    <source>
        <dbReference type="ARBA" id="ARBA00022723"/>
    </source>
</evidence>
<keyword evidence="13" id="KW-1185">Reference proteome</keyword>
<evidence type="ECO:0000256" key="2">
    <source>
        <dbReference type="ARBA" id="ARBA00004709"/>
    </source>
</evidence>
<dbReference type="InterPro" id="IPR003526">
    <property type="entry name" value="MECDP_synthase"/>
</dbReference>
<comment type="subunit">
    <text evidence="4 9">Homotrimer.</text>
</comment>
<reference evidence="12" key="1">
    <citation type="submission" date="2021-12" db="EMBL/GenBank/DDBJ databases">
        <title>taxonomy of Moraxella sp. ZY201224.</title>
        <authorList>
            <person name="Li F."/>
        </authorList>
    </citation>
    <scope>NUCLEOTIDE SEQUENCE</scope>
    <source>
        <strain evidence="12">ZY201224</strain>
    </source>
</reference>
<sequence length="159" mass="17056">MLKIGQGLDVHSFTTGDFITLGGIKIPHTHGIKAHSDGDVLLHALMDAMLGALALGDIGMHFPDTDDKWRGADSKEMLKVVNDLIKSKGYHLINADMTVICEAPKLSPHNQSMRECIATILGVGVDCVSIKATTNEKMGYLGRGEGIFASSVVLLQKVD</sequence>
<dbReference type="SUPFAM" id="SSF69765">
    <property type="entry name" value="IpsF-like"/>
    <property type="match status" value="1"/>
</dbReference>
<feature type="binding site" evidence="9">
    <location>
        <position position="143"/>
    </location>
    <ligand>
        <name>4-CDP-2-C-methyl-D-erythritol 2-phosphate</name>
        <dbReference type="ChEBI" id="CHEBI:57919"/>
    </ligand>
</feature>
<feature type="binding site" evidence="9">
    <location>
        <begin position="62"/>
        <end position="66"/>
    </location>
    <ligand>
        <name>4-CDP-2-C-methyl-D-erythritol 2-phosphate</name>
        <dbReference type="ChEBI" id="CHEBI:57919"/>
    </ligand>
</feature>
<comment type="similarity">
    <text evidence="3 9 10">Belongs to the IspF family.</text>
</comment>
<comment type="pathway">
    <text evidence="2 9">Isoprenoid biosynthesis; isopentenyl diphosphate biosynthesis via DXP pathway; isopentenyl diphosphate from 1-deoxy-D-xylulose 5-phosphate: step 4/6.</text>
</comment>
<comment type="cofactor">
    <cofactor evidence="9">
        <name>a divalent metal cation</name>
        <dbReference type="ChEBI" id="CHEBI:60240"/>
    </cofactor>
    <text evidence="9">Binds 1 divalent metal cation per subunit.</text>
</comment>
<name>A0ABY6F6X6_9GAMM</name>
<evidence type="ECO:0000256" key="8">
    <source>
        <dbReference type="ARBA" id="ARBA00023239"/>
    </source>
</evidence>
<evidence type="ECO:0000256" key="3">
    <source>
        <dbReference type="ARBA" id="ARBA00008480"/>
    </source>
</evidence>
<feature type="binding site" evidence="9">
    <location>
        <begin position="9"/>
        <end position="11"/>
    </location>
    <ligand>
        <name>4-CDP-2-C-methyl-D-erythritol 2-phosphate</name>
        <dbReference type="ChEBI" id="CHEBI:57919"/>
    </ligand>
</feature>
<dbReference type="CDD" id="cd00554">
    <property type="entry name" value="MECDP_synthase"/>
    <property type="match status" value="1"/>
</dbReference>
<evidence type="ECO:0000256" key="5">
    <source>
        <dbReference type="ARBA" id="ARBA00012579"/>
    </source>
</evidence>
<dbReference type="PANTHER" id="PTHR43181">
    <property type="entry name" value="2-C-METHYL-D-ERYTHRITOL 2,4-CYCLODIPHOSPHATE SYNTHASE, CHLOROPLASTIC"/>
    <property type="match status" value="1"/>
</dbReference>
<feature type="binding site" evidence="9">
    <location>
        <begin position="133"/>
        <end position="136"/>
    </location>
    <ligand>
        <name>4-CDP-2-C-methyl-D-erythritol 2-phosphate</name>
        <dbReference type="ChEBI" id="CHEBI:57919"/>
    </ligand>
</feature>
<gene>
    <name evidence="9 12" type="primary">ispF</name>
    <name evidence="12" type="ORF">LU297_08915</name>
</gene>
<comment type="caution">
    <text evidence="9">Lacks conserved residue(s) required for the propagation of feature annotation.</text>
</comment>
<dbReference type="HAMAP" id="MF_00107">
    <property type="entry name" value="IspF"/>
    <property type="match status" value="1"/>
</dbReference>
<feature type="binding site" evidence="9">
    <location>
        <position position="11"/>
    </location>
    <ligand>
        <name>a divalent metal cation</name>
        <dbReference type="ChEBI" id="CHEBI:60240"/>
    </ligand>
</feature>
<feature type="site" description="Transition state stabilizer" evidence="9">
    <location>
        <position position="35"/>
    </location>
</feature>
<comment type="function">
    <text evidence="9">Involved in the biosynthesis of isopentenyl diphosphate (IPP) and dimethylallyl diphosphate (DMAPP), two major building blocks of isoprenoid compounds. Catalyzes the conversion of 4-diphosphocytidyl-2-C-methyl-D-erythritol 2-phosphate (CDP-ME2P) to 2-C-methyl-D-erythritol 2,4-cyclodiphosphate (ME-CPP) with a corresponding release of cytidine 5-monophosphate (CMP).</text>
</comment>
<evidence type="ECO:0000313" key="13">
    <source>
        <dbReference type="Proteomes" id="UP001063782"/>
    </source>
</evidence>
<evidence type="ECO:0000256" key="10">
    <source>
        <dbReference type="RuleBase" id="RU004395"/>
    </source>
</evidence>
<proteinExistence type="inferred from homology"/>
<dbReference type="Proteomes" id="UP001063782">
    <property type="component" value="Chromosome"/>
</dbReference>
<dbReference type="PROSITE" id="PS01350">
    <property type="entry name" value="ISPF"/>
    <property type="match status" value="1"/>
</dbReference>
<protein>
    <recommendedName>
        <fullName evidence="5 9">2-C-methyl-D-erythritol 2,4-cyclodiphosphate synthase</fullName>
        <shortName evidence="9">MECDP-synthase</shortName>
        <shortName evidence="9">MECPP-synthase</shortName>
        <shortName evidence="9">MECPS</shortName>
        <ecNumber evidence="5 9">4.6.1.12</ecNumber>
    </recommendedName>
</protein>
<evidence type="ECO:0000256" key="1">
    <source>
        <dbReference type="ARBA" id="ARBA00000200"/>
    </source>
</evidence>
<dbReference type="InterPro" id="IPR036571">
    <property type="entry name" value="MECDP_synthase_sf"/>
</dbReference>
<feature type="binding site" evidence="9">
    <location>
        <position position="43"/>
    </location>
    <ligand>
        <name>a divalent metal cation</name>
        <dbReference type="ChEBI" id="CHEBI:60240"/>
    </ligand>
</feature>
<dbReference type="InterPro" id="IPR020555">
    <property type="entry name" value="MECDP_synthase_CS"/>
</dbReference>
<dbReference type="Pfam" id="PF02542">
    <property type="entry name" value="YgbB"/>
    <property type="match status" value="1"/>
</dbReference>
<keyword evidence="6 9" id="KW-0479">Metal-binding</keyword>
<feature type="site" description="Transition state stabilizer" evidence="9">
    <location>
        <position position="134"/>
    </location>
</feature>
<feature type="domain" description="2-C-methyl-D-erythritol 2,4-cyclodiphosphate synthase" evidence="11">
    <location>
        <begin position="3"/>
        <end position="155"/>
    </location>
</feature>
<dbReference type="GO" id="GO:0008685">
    <property type="term" value="F:2-C-methyl-D-erythritol 2,4-cyclodiphosphate synthase activity"/>
    <property type="evidence" value="ECO:0007669"/>
    <property type="project" value="UniProtKB-EC"/>
</dbReference>
<feature type="binding site" evidence="9">
    <location>
        <position position="9"/>
    </location>
    <ligand>
        <name>a divalent metal cation</name>
        <dbReference type="ChEBI" id="CHEBI:60240"/>
    </ligand>
</feature>
<evidence type="ECO:0000256" key="7">
    <source>
        <dbReference type="ARBA" id="ARBA00023229"/>
    </source>
</evidence>
<dbReference type="EC" id="4.6.1.12" evidence="5 9"/>
<evidence type="ECO:0000313" key="12">
    <source>
        <dbReference type="EMBL" id="UXZ05861.1"/>
    </source>
</evidence>
<dbReference type="PANTHER" id="PTHR43181:SF1">
    <property type="entry name" value="2-C-METHYL-D-ERYTHRITOL 2,4-CYCLODIPHOSPHATE SYNTHASE, CHLOROPLASTIC"/>
    <property type="match status" value="1"/>
</dbReference>
<evidence type="ECO:0000259" key="11">
    <source>
        <dbReference type="Pfam" id="PF02542"/>
    </source>
</evidence>
<dbReference type="RefSeq" id="WP_263077383.1">
    <property type="nucleotide sequence ID" value="NZ_CP089977.1"/>
</dbReference>
<feature type="binding site" evidence="9">
    <location>
        <begin position="57"/>
        <end position="59"/>
    </location>
    <ligand>
        <name>4-CDP-2-C-methyl-D-erythritol 2-phosphate</name>
        <dbReference type="ChEBI" id="CHEBI:57919"/>
    </ligand>
</feature>
<dbReference type="NCBIfam" id="TIGR00151">
    <property type="entry name" value="ispF"/>
    <property type="match status" value="1"/>
</dbReference>
<accession>A0ABY6F6X6</accession>
<evidence type="ECO:0000256" key="4">
    <source>
        <dbReference type="ARBA" id="ARBA00011233"/>
    </source>
</evidence>
<dbReference type="EMBL" id="CP089977">
    <property type="protein sequence ID" value="UXZ05861.1"/>
    <property type="molecule type" value="Genomic_DNA"/>
</dbReference>